<evidence type="ECO:0000259" key="2">
    <source>
        <dbReference type="Pfam" id="PF12937"/>
    </source>
</evidence>
<dbReference type="InParanoid" id="A0A0H2R8W3"/>
<evidence type="ECO:0000313" key="3">
    <source>
        <dbReference type="EMBL" id="KLO08305.1"/>
    </source>
</evidence>
<name>A0A0H2R8W3_9AGAM</name>
<evidence type="ECO:0000313" key="4">
    <source>
        <dbReference type="Proteomes" id="UP000053477"/>
    </source>
</evidence>
<dbReference type="AlphaFoldDB" id="A0A0H2R8W3"/>
<gene>
    <name evidence="3" type="ORF">SCHPADRAFT_1001050</name>
</gene>
<feature type="region of interest" description="Disordered" evidence="1">
    <location>
        <begin position="353"/>
        <end position="377"/>
    </location>
</feature>
<dbReference type="Proteomes" id="UP000053477">
    <property type="component" value="Unassembled WGS sequence"/>
</dbReference>
<accession>A0A0H2R8W3</accession>
<dbReference type="Pfam" id="PF12937">
    <property type="entry name" value="F-box-like"/>
    <property type="match status" value="1"/>
</dbReference>
<dbReference type="EMBL" id="KQ086097">
    <property type="protein sequence ID" value="KLO08305.1"/>
    <property type="molecule type" value="Genomic_DNA"/>
</dbReference>
<dbReference type="Gene3D" id="1.20.1280.50">
    <property type="match status" value="1"/>
</dbReference>
<evidence type="ECO:0000256" key="1">
    <source>
        <dbReference type="SAM" id="MobiDB-lite"/>
    </source>
</evidence>
<dbReference type="InterPro" id="IPR001810">
    <property type="entry name" value="F-box_dom"/>
</dbReference>
<sequence length="377" mass="41917">MPSWLARHDGFEAPVNPPFHRTTITVAYLEVVRNSHTKIGHMSPESEVSEVLLALEKAARASNFHLLDLSEVFGTNKWSAVRNIENDVYPFSDDLDNEIIDADLTSRFMASAFQIDAIVSMLNVLSSSANHIQSKLKQTQERISAKLSKGINRLPDELIAAVFQFAVRDKGNEGGRQAISLSQTSRRFRNIALRTRSLWNILSSSNSTSQLETFIARAGSNEEYNIFVHFTHRMFSSGIDRFTNACRSSAPRWKTMTLTQDDKLCVSNASVNGGLIVLLRGLSLSFVKHGLRFPMLEELDIRGNTKALYIACIRENLLPFAKIMSLGEKRNTFHASSEQSDAALKDFGDQADGRLAGAQSSESSERPGNARFLTRSG</sequence>
<protein>
    <recommendedName>
        <fullName evidence="2">F-box domain-containing protein</fullName>
    </recommendedName>
</protein>
<feature type="domain" description="F-box" evidence="2">
    <location>
        <begin position="151"/>
        <end position="200"/>
    </location>
</feature>
<dbReference type="OrthoDB" id="3219769at2759"/>
<dbReference type="SUPFAM" id="SSF81383">
    <property type="entry name" value="F-box domain"/>
    <property type="match status" value="1"/>
</dbReference>
<keyword evidence="4" id="KW-1185">Reference proteome</keyword>
<dbReference type="InterPro" id="IPR036047">
    <property type="entry name" value="F-box-like_dom_sf"/>
</dbReference>
<organism evidence="3 4">
    <name type="scientific">Schizopora paradoxa</name>
    <dbReference type="NCBI Taxonomy" id="27342"/>
    <lineage>
        <taxon>Eukaryota</taxon>
        <taxon>Fungi</taxon>
        <taxon>Dikarya</taxon>
        <taxon>Basidiomycota</taxon>
        <taxon>Agaricomycotina</taxon>
        <taxon>Agaricomycetes</taxon>
        <taxon>Hymenochaetales</taxon>
        <taxon>Schizoporaceae</taxon>
        <taxon>Schizopora</taxon>
    </lineage>
</organism>
<proteinExistence type="predicted"/>
<reference evidence="3 4" key="1">
    <citation type="submission" date="2015-04" db="EMBL/GenBank/DDBJ databases">
        <title>Complete genome sequence of Schizopora paradoxa KUC8140, a cosmopolitan wood degrader in East Asia.</title>
        <authorList>
            <consortium name="DOE Joint Genome Institute"/>
            <person name="Min B."/>
            <person name="Park H."/>
            <person name="Jang Y."/>
            <person name="Kim J.-J."/>
            <person name="Kim K.H."/>
            <person name="Pangilinan J."/>
            <person name="Lipzen A."/>
            <person name="Riley R."/>
            <person name="Grigoriev I.V."/>
            <person name="Spatafora J.W."/>
            <person name="Choi I.-G."/>
        </authorList>
    </citation>
    <scope>NUCLEOTIDE SEQUENCE [LARGE SCALE GENOMIC DNA]</scope>
    <source>
        <strain evidence="3 4">KUC8140</strain>
    </source>
</reference>